<dbReference type="AlphaFoldDB" id="A0A840QSE5"/>
<accession>A0A840QSE5</accession>
<gene>
    <name evidence="1" type="ORF">HNQ41_002391</name>
</gene>
<proteinExistence type="predicted"/>
<dbReference type="EMBL" id="JACHHB010000010">
    <property type="protein sequence ID" value="MBB5174197.1"/>
    <property type="molecule type" value="Genomic_DNA"/>
</dbReference>
<name>A0A840QSE5_9BACI</name>
<comment type="caution">
    <text evidence="1">The sequence shown here is derived from an EMBL/GenBank/DDBJ whole genome shotgun (WGS) entry which is preliminary data.</text>
</comment>
<protein>
    <submittedName>
        <fullName evidence="1">Uncharacterized protein</fullName>
    </submittedName>
</protein>
<keyword evidence="2" id="KW-1185">Reference proteome</keyword>
<reference evidence="1 2" key="1">
    <citation type="submission" date="2020-08" db="EMBL/GenBank/DDBJ databases">
        <title>Genomic Encyclopedia of Type Strains, Phase IV (KMG-IV): sequencing the most valuable type-strain genomes for metagenomic binning, comparative biology and taxonomic classification.</title>
        <authorList>
            <person name="Goeker M."/>
        </authorList>
    </citation>
    <scope>NUCLEOTIDE SEQUENCE [LARGE SCALE GENOMIC DNA]</scope>
    <source>
        <strain evidence="1 2">DSM 24696</strain>
    </source>
</reference>
<organism evidence="1 2">
    <name type="scientific">Texcoconibacillus texcoconensis</name>
    <dbReference type="NCBI Taxonomy" id="1095777"/>
    <lineage>
        <taxon>Bacteria</taxon>
        <taxon>Bacillati</taxon>
        <taxon>Bacillota</taxon>
        <taxon>Bacilli</taxon>
        <taxon>Bacillales</taxon>
        <taxon>Bacillaceae</taxon>
        <taxon>Texcoconibacillus</taxon>
    </lineage>
</organism>
<evidence type="ECO:0000313" key="1">
    <source>
        <dbReference type="EMBL" id="MBB5174197.1"/>
    </source>
</evidence>
<dbReference type="Proteomes" id="UP000551878">
    <property type="component" value="Unassembled WGS sequence"/>
</dbReference>
<evidence type="ECO:0000313" key="2">
    <source>
        <dbReference type="Proteomes" id="UP000551878"/>
    </source>
</evidence>
<sequence length="145" mass="15660">MKKFVLSLFSLGIIGSAFLTPTILASSDTSFWSWTMEHRYINGKDNNELHELNSGDMSLEGSIRISDSQSGAVGPYEVTYEVREDTGSWSPDRSAGVTTATPDLYEDVSVSGNFGDQDAGTYYIVASQANEDGHTKSSNGTLSVN</sequence>
<dbReference type="RefSeq" id="WP_184664625.1">
    <property type="nucleotide sequence ID" value="NZ_JACHHB010000010.1"/>
</dbReference>